<dbReference type="EMBL" id="JAYMYJ010000014">
    <property type="protein sequence ID" value="MEB4589710.1"/>
    <property type="molecule type" value="Genomic_DNA"/>
</dbReference>
<proteinExistence type="predicted"/>
<dbReference type="InterPro" id="IPR005152">
    <property type="entry name" value="Lipase_secreted"/>
</dbReference>
<evidence type="ECO:0000256" key="2">
    <source>
        <dbReference type="SAM" id="SignalP"/>
    </source>
</evidence>
<sequence length="413" mass="43292">MPSTPYRKLMRSACVLLASTLLLAACGGGGGSASVAQTETTNNGGTGGGTTSGATSSTIPERIKNARGALLDGQLVTTNSIGESTAAIANPVSKAPAVIPLYAVSQYRLTYLTVDGGGNLTEASGVLAIPQKPAGAKSPLLSFQHGTIFYDREAPSNDAAATSPVNIIASLGYVVAAADYIGYGASRGKAHPYLQAVPSAAAVTDFLTAAQQWLAEQRQPLNGQLFLTGYSEGGYVTLAAQRALEAAGVPITASVAGAGPYDLQYTLDELLSTKALLAGAGSALGLGRPAAKYPGKFDEAMVDTLLYILVPKNSDVAFDKTFLMDWMADDYTTMYNNSVYDWQVKTPTRLTHGRDDETVPFGNSTRALAAMRARSTPDIDLVECISVPSDHTNCIKPYAQLMTEYFSLFAHDM</sequence>
<gene>
    <name evidence="4" type="ORF">VSS37_01835</name>
</gene>
<keyword evidence="2" id="KW-0732">Signal</keyword>
<evidence type="ECO:0000259" key="3">
    <source>
        <dbReference type="Pfam" id="PF02129"/>
    </source>
</evidence>
<dbReference type="Pfam" id="PF02129">
    <property type="entry name" value="Peptidase_S15"/>
    <property type="match status" value="1"/>
</dbReference>
<keyword evidence="5" id="KW-1185">Reference proteome</keyword>
<dbReference type="PANTHER" id="PTHR34853:SF1">
    <property type="entry name" value="LIPASE 5"/>
    <property type="match status" value="1"/>
</dbReference>
<evidence type="ECO:0000313" key="5">
    <source>
        <dbReference type="Proteomes" id="UP001308005"/>
    </source>
</evidence>
<feature type="region of interest" description="Disordered" evidence="1">
    <location>
        <begin position="37"/>
        <end position="57"/>
    </location>
</feature>
<evidence type="ECO:0000256" key="1">
    <source>
        <dbReference type="SAM" id="MobiDB-lite"/>
    </source>
</evidence>
<dbReference type="RefSeq" id="WP_324692907.1">
    <property type="nucleotide sequence ID" value="NZ_JAYMYJ010000014.1"/>
</dbReference>
<dbReference type="InterPro" id="IPR000383">
    <property type="entry name" value="Xaa-Pro-like_dom"/>
</dbReference>
<dbReference type="PROSITE" id="PS51257">
    <property type="entry name" value="PROKAR_LIPOPROTEIN"/>
    <property type="match status" value="1"/>
</dbReference>
<reference evidence="5" key="1">
    <citation type="submission" date="2023-07" db="EMBL/GenBank/DDBJ databases">
        <title>The carbon used by Thiothrix.</title>
        <authorList>
            <person name="Chen L."/>
        </authorList>
    </citation>
    <scope>NUCLEOTIDE SEQUENCE [LARGE SCALE GENOMIC DNA]</scope>
</reference>
<dbReference type="InterPro" id="IPR029058">
    <property type="entry name" value="AB_hydrolase_fold"/>
</dbReference>
<name>A0ABU6CSA9_9GAMM</name>
<dbReference type="Gene3D" id="3.40.50.1820">
    <property type="entry name" value="alpha/beta hydrolase"/>
    <property type="match status" value="1"/>
</dbReference>
<comment type="caution">
    <text evidence="4">The sequence shown here is derived from an EMBL/GenBank/DDBJ whole genome shotgun (WGS) entry which is preliminary data.</text>
</comment>
<dbReference type="SUPFAM" id="SSF53474">
    <property type="entry name" value="alpha/beta-Hydrolases"/>
    <property type="match status" value="1"/>
</dbReference>
<feature type="signal peptide" evidence="2">
    <location>
        <begin position="1"/>
        <end position="24"/>
    </location>
</feature>
<accession>A0ABU6CSA9</accession>
<feature type="chain" id="PRO_5045451663" evidence="2">
    <location>
        <begin position="25"/>
        <end position="413"/>
    </location>
</feature>
<protein>
    <submittedName>
        <fullName evidence="4">Prolyl oligopeptidase family serine peptidase</fullName>
    </submittedName>
</protein>
<organism evidence="4 5">
    <name type="scientific">Candidatus Thiothrix phosphatis</name>
    <dbReference type="NCBI Taxonomy" id="3112415"/>
    <lineage>
        <taxon>Bacteria</taxon>
        <taxon>Pseudomonadati</taxon>
        <taxon>Pseudomonadota</taxon>
        <taxon>Gammaproteobacteria</taxon>
        <taxon>Thiotrichales</taxon>
        <taxon>Thiotrichaceae</taxon>
        <taxon>Thiothrix</taxon>
    </lineage>
</organism>
<evidence type="ECO:0000313" key="4">
    <source>
        <dbReference type="EMBL" id="MEB4589710.1"/>
    </source>
</evidence>
<dbReference type="Proteomes" id="UP001308005">
    <property type="component" value="Unassembled WGS sequence"/>
</dbReference>
<feature type="domain" description="Xaa-Pro dipeptidyl-peptidase-like" evidence="3">
    <location>
        <begin position="150"/>
        <end position="392"/>
    </location>
</feature>
<dbReference type="PANTHER" id="PTHR34853">
    <property type="match status" value="1"/>
</dbReference>